<dbReference type="EMBL" id="JAATIP010000105">
    <property type="protein sequence ID" value="KAF4372541.1"/>
    <property type="molecule type" value="Genomic_DNA"/>
</dbReference>
<gene>
    <name evidence="2" type="ORF">F8388_027214</name>
    <name evidence="3" type="ORF">G4B88_022691</name>
</gene>
<accession>A0A7J6HXZ7</accession>
<evidence type="ECO:0000313" key="3">
    <source>
        <dbReference type="EMBL" id="KAF4399608.1"/>
    </source>
</evidence>
<dbReference type="InterPro" id="IPR026960">
    <property type="entry name" value="RVT-Znf"/>
</dbReference>
<organism evidence="3 5">
    <name type="scientific">Cannabis sativa</name>
    <name type="common">Hemp</name>
    <name type="synonym">Marijuana</name>
    <dbReference type="NCBI Taxonomy" id="3483"/>
    <lineage>
        <taxon>Eukaryota</taxon>
        <taxon>Viridiplantae</taxon>
        <taxon>Streptophyta</taxon>
        <taxon>Embryophyta</taxon>
        <taxon>Tracheophyta</taxon>
        <taxon>Spermatophyta</taxon>
        <taxon>Magnoliopsida</taxon>
        <taxon>eudicotyledons</taxon>
        <taxon>Gunneridae</taxon>
        <taxon>Pentapetalae</taxon>
        <taxon>rosids</taxon>
        <taxon>fabids</taxon>
        <taxon>Rosales</taxon>
        <taxon>Cannabaceae</taxon>
        <taxon>Cannabis</taxon>
    </lineage>
</organism>
<dbReference type="AlphaFoldDB" id="A0A7J6HXZ7"/>
<evidence type="ECO:0000313" key="2">
    <source>
        <dbReference type="EMBL" id="KAF4372541.1"/>
    </source>
</evidence>
<dbReference type="Proteomes" id="UP000583929">
    <property type="component" value="Unassembled WGS sequence"/>
</dbReference>
<name>A0A7J6HXZ7_CANSA</name>
<protein>
    <recommendedName>
        <fullName evidence="1">Reverse transcriptase zinc-binding domain-containing protein</fullName>
    </recommendedName>
</protein>
<comment type="caution">
    <text evidence="3">The sequence shown here is derived from an EMBL/GenBank/DDBJ whole genome shotgun (WGS) entry which is preliminary data.</text>
</comment>
<feature type="domain" description="Reverse transcriptase zinc-binding" evidence="1">
    <location>
        <begin position="8"/>
        <end position="60"/>
    </location>
</feature>
<evidence type="ECO:0000313" key="5">
    <source>
        <dbReference type="Proteomes" id="UP000583929"/>
    </source>
</evidence>
<keyword evidence="5" id="KW-1185">Reference proteome</keyword>
<proteinExistence type="predicted"/>
<dbReference type="EMBL" id="JAATIQ010000021">
    <property type="protein sequence ID" value="KAF4399608.1"/>
    <property type="molecule type" value="Genomic_DNA"/>
</dbReference>
<evidence type="ECO:0000313" key="4">
    <source>
        <dbReference type="Proteomes" id="UP000525078"/>
    </source>
</evidence>
<reference evidence="4 5" key="1">
    <citation type="journal article" date="2020" name="bioRxiv">
        <title>Sequence and annotation of 42 cannabis genomes reveals extensive copy number variation in cannabinoid synthesis and pathogen resistance genes.</title>
        <authorList>
            <person name="Mckernan K.J."/>
            <person name="Helbert Y."/>
            <person name="Kane L.T."/>
            <person name="Ebling H."/>
            <person name="Zhang L."/>
            <person name="Liu B."/>
            <person name="Eaton Z."/>
            <person name="Mclaughlin S."/>
            <person name="Kingan S."/>
            <person name="Baybayan P."/>
            <person name="Concepcion G."/>
            <person name="Jordan M."/>
            <person name="Riva A."/>
            <person name="Barbazuk W."/>
            <person name="Harkins T."/>
        </authorList>
    </citation>
    <scope>NUCLEOTIDE SEQUENCE [LARGE SCALE GENOMIC DNA]</scope>
    <source>
        <strain evidence="4 5">cv. Jamaican Lion 4</strain>
        <strain evidence="3">Father</strain>
        <strain evidence="2">Mother</strain>
        <tissue evidence="3">Leaf</tissue>
    </source>
</reference>
<dbReference type="Proteomes" id="UP000525078">
    <property type="component" value="Unassembled WGS sequence"/>
</dbReference>
<dbReference type="Pfam" id="PF13966">
    <property type="entry name" value="zf-RVT"/>
    <property type="match status" value="1"/>
</dbReference>
<evidence type="ECO:0000259" key="1">
    <source>
        <dbReference type="Pfam" id="PF13966"/>
    </source>
</evidence>
<sequence length="75" mass="8590">MAWKTEVVLMEKLAHDILPTTERMASWFGNHVVRCSLCDMEGADSFAHLYLRCGVTRAIWFSCKWGTNTKDGTKH</sequence>